<comment type="caution">
    <text evidence="2">The sequence shown here is derived from an EMBL/GenBank/DDBJ whole genome shotgun (WGS) entry which is preliminary data.</text>
</comment>
<dbReference type="EMBL" id="VSRR010077990">
    <property type="protein sequence ID" value="MPC88496.1"/>
    <property type="molecule type" value="Genomic_DNA"/>
</dbReference>
<feature type="region of interest" description="Disordered" evidence="1">
    <location>
        <begin position="1"/>
        <end position="79"/>
    </location>
</feature>
<gene>
    <name evidence="2" type="ORF">E2C01_083402</name>
</gene>
<reference evidence="2 3" key="1">
    <citation type="submission" date="2019-05" db="EMBL/GenBank/DDBJ databases">
        <title>Another draft genome of Portunus trituberculatus and its Hox gene families provides insights of decapod evolution.</title>
        <authorList>
            <person name="Jeong J.-H."/>
            <person name="Song I."/>
            <person name="Kim S."/>
            <person name="Choi T."/>
            <person name="Kim D."/>
            <person name="Ryu S."/>
            <person name="Kim W."/>
        </authorList>
    </citation>
    <scope>NUCLEOTIDE SEQUENCE [LARGE SCALE GENOMIC DNA]</scope>
    <source>
        <tissue evidence="2">Muscle</tissue>
    </source>
</reference>
<evidence type="ECO:0000313" key="2">
    <source>
        <dbReference type="EMBL" id="MPC88496.1"/>
    </source>
</evidence>
<dbReference type="AlphaFoldDB" id="A0A5B7J3E1"/>
<accession>A0A5B7J3E1</accession>
<name>A0A5B7J3E1_PORTR</name>
<dbReference type="Proteomes" id="UP000324222">
    <property type="component" value="Unassembled WGS sequence"/>
</dbReference>
<proteinExistence type="predicted"/>
<evidence type="ECO:0000256" key="1">
    <source>
        <dbReference type="SAM" id="MobiDB-lite"/>
    </source>
</evidence>
<feature type="compositionally biased region" description="Low complexity" evidence="1">
    <location>
        <begin position="69"/>
        <end position="79"/>
    </location>
</feature>
<evidence type="ECO:0000313" key="3">
    <source>
        <dbReference type="Proteomes" id="UP000324222"/>
    </source>
</evidence>
<sequence length="79" mass="7659">MPRLSAPTSFAPPRRAGRASGSSPCRTCAHGEESTPSAAHGPGQAADASVCGCGRASVRGGAGRRGVARGDSGAARGVL</sequence>
<organism evidence="2 3">
    <name type="scientific">Portunus trituberculatus</name>
    <name type="common">Swimming crab</name>
    <name type="synonym">Neptunus trituberculatus</name>
    <dbReference type="NCBI Taxonomy" id="210409"/>
    <lineage>
        <taxon>Eukaryota</taxon>
        <taxon>Metazoa</taxon>
        <taxon>Ecdysozoa</taxon>
        <taxon>Arthropoda</taxon>
        <taxon>Crustacea</taxon>
        <taxon>Multicrustacea</taxon>
        <taxon>Malacostraca</taxon>
        <taxon>Eumalacostraca</taxon>
        <taxon>Eucarida</taxon>
        <taxon>Decapoda</taxon>
        <taxon>Pleocyemata</taxon>
        <taxon>Brachyura</taxon>
        <taxon>Eubrachyura</taxon>
        <taxon>Portunoidea</taxon>
        <taxon>Portunidae</taxon>
        <taxon>Portuninae</taxon>
        <taxon>Portunus</taxon>
    </lineage>
</organism>
<feature type="compositionally biased region" description="Low complexity" evidence="1">
    <location>
        <begin position="50"/>
        <end position="59"/>
    </location>
</feature>
<keyword evidence="3" id="KW-1185">Reference proteome</keyword>
<protein>
    <submittedName>
        <fullName evidence="2">Uncharacterized protein</fullName>
    </submittedName>
</protein>